<dbReference type="Proteomes" id="UP000027138">
    <property type="component" value="Unassembled WGS sequence"/>
</dbReference>
<keyword evidence="2" id="KW-0732">Signal</keyword>
<accession>A0A067JZA5</accession>
<organism evidence="3 4">
    <name type="scientific">Jatropha curcas</name>
    <name type="common">Barbados nut</name>
    <dbReference type="NCBI Taxonomy" id="180498"/>
    <lineage>
        <taxon>Eukaryota</taxon>
        <taxon>Viridiplantae</taxon>
        <taxon>Streptophyta</taxon>
        <taxon>Embryophyta</taxon>
        <taxon>Tracheophyta</taxon>
        <taxon>Spermatophyta</taxon>
        <taxon>Magnoliopsida</taxon>
        <taxon>eudicotyledons</taxon>
        <taxon>Gunneridae</taxon>
        <taxon>Pentapetalae</taxon>
        <taxon>rosids</taxon>
        <taxon>fabids</taxon>
        <taxon>Malpighiales</taxon>
        <taxon>Euphorbiaceae</taxon>
        <taxon>Crotonoideae</taxon>
        <taxon>Jatropheae</taxon>
        <taxon>Jatropha</taxon>
    </lineage>
</organism>
<feature type="chain" id="PRO_5001642385" evidence="2">
    <location>
        <begin position="18"/>
        <end position="150"/>
    </location>
</feature>
<name>A0A067JZA5_JATCU</name>
<feature type="region of interest" description="Disordered" evidence="1">
    <location>
        <begin position="35"/>
        <end position="95"/>
    </location>
</feature>
<dbReference type="OrthoDB" id="1303733at2759"/>
<evidence type="ECO:0000313" key="4">
    <source>
        <dbReference type="Proteomes" id="UP000027138"/>
    </source>
</evidence>
<proteinExistence type="predicted"/>
<protein>
    <submittedName>
        <fullName evidence="3">Uncharacterized protein</fullName>
    </submittedName>
</protein>
<dbReference type="AlphaFoldDB" id="A0A067JZA5"/>
<keyword evidence="4" id="KW-1185">Reference proteome</keyword>
<evidence type="ECO:0000256" key="1">
    <source>
        <dbReference type="SAM" id="MobiDB-lite"/>
    </source>
</evidence>
<dbReference type="EMBL" id="KK914758">
    <property type="protein sequence ID" value="KDP29286.1"/>
    <property type="molecule type" value="Genomic_DNA"/>
</dbReference>
<dbReference type="PANTHER" id="PTHR34947">
    <property type="entry name" value="TRANSMEMBRANE PROTEIN"/>
    <property type="match status" value="1"/>
</dbReference>
<gene>
    <name evidence="3" type="ORF">JCGZ_19389</name>
</gene>
<evidence type="ECO:0000256" key="2">
    <source>
        <dbReference type="SAM" id="SignalP"/>
    </source>
</evidence>
<feature type="signal peptide" evidence="2">
    <location>
        <begin position="1"/>
        <end position="17"/>
    </location>
</feature>
<sequence>MFLICNGILAFLAKSSSVSCNLPFSGSDLIQAHQSEAKPMNSDIISTQDIALPKREEEEEEGDKPEELKGESLRREKGKNEELNAKDEVKEEQNDAQFLLKQDEQDYREGDEGNCEDLASTEELNKRIEEFIRKMKEEIRIEAQRQIVVV</sequence>
<reference evidence="3 4" key="1">
    <citation type="journal article" date="2014" name="PLoS ONE">
        <title>Global Analysis of Gene Expression Profiles in Physic Nut (Jatropha curcas L.) Seedlings Exposed to Salt Stress.</title>
        <authorList>
            <person name="Zhang L."/>
            <person name="Zhang C."/>
            <person name="Wu P."/>
            <person name="Chen Y."/>
            <person name="Li M."/>
            <person name="Jiang H."/>
            <person name="Wu G."/>
        </authorList>
    </citation>
    <scope>NUCLEOTIDE SEQUENCE [LARGE SCALE GENOMIC DNA]</scope>
    <source>
        <strain evidence="4">cv. GZQX0401</strain>
        <tissue evidence="3">Young leaves</tissue>
    </source>
</reference>
<dbReference type="PANTHER" id="PTHR34947:SF4">
    <property type="entry name" value="TRANSMEMBRANE PROTEIN"/>
    <property type="match status" value="1"/>
</dbReference>
<evidence type="ECO:0000313" key="3">
    <source>
        <dbReference type="EMBL" id="KDP29286.1"/>
    </source>
</evidence>
<feature type="compositionally biased region" description="Basic and acidic residues" evidence="1">
    <location>
        <begin position="65"/>
        <end position="93"/>
    </location>
</feature>